<evidence type="ECO:0000313" key="1">
    <source>
        <dbReference type="EMBL" id="EPC66613.1"/>
    </source>
</evidence>
<sequence>MNEKELFHAIVDYSSLEINEKDKAHHFFSSVENNDPWFALRKAIIHNHLSILVDHFRSPIQTQHEVEQIQLLTDADYNYERGSSYPDLESRFHRLLPSYSQSQTFFHKRTLLFSSGMAAISTALNFGGHSLIPARKKKLLIFGTYFETKMLIRSLGSSFFPYFCNSWQEFSSQLALDFYDVAYIEPLAWNHKIVKFDESNLQQMLSSLNLKNLRILIFDTTLSGVSEFDTLKLFKNANTNLNCLIFTISSMIKTNQFGLEFTNAGIMHLFAQKRTFYLSTFEKIIEHLQKLRSTTDQSLSSLSMSILTEPFLSEPVLVSSYTNLIKTSNALFYSIFTESLKESFCTVETSLDPRPELTAPFSLISLKDSEYSKYQALLKKVFLLVKANGLCVDPGTSFGFQKTRIDLIRYNIENDVNYLRVSPGAFVSDHKQLVEIIQEKIGGNT</sequence>
<name>A0A829GZV4_LACPA</name>
<dbReference type="EMBL" id="ANKB01000006">
    <property type="protein sequence ID" value="EPC66613.1"/>
    <property type="molecule type" value="Genomic_DNA"/>
</dbReference>
<protein>
    <recommendedName>
        <fullName evidence="3">Cystathionine gamma-synthase</fullName>
    </recommendedName>
</protein>
<evidence type="ECO:0000313" key="2">
    <source>
        <dbReference type="Proteomes" id="UP000014285"/>
    </source>
</evidence>
<dbReference type="RefSeq" id="WP_016369772.1">
    <property type="nucleotide sequence ID" value="NZ_ANKB01000006.1"/>
</dbReference>
<reference evidence="1 2" key="1">
    <citation type="journal article" date="2013" name="PLoS ONE">
        <title>Lactobacillus paracasei comparative genomics: towards species pan-genome definition and exploitation of diversity.</title>
        <authorList>
            <person name="Smokvina T."/>
            <person name="Wels M."/>
            <person name="Polka J."/>
            <person name="Chervaux C."/>
            <person name="Brisse S."/>
            <person name="Boekhorst J."/>
            <person name="van Hylckama Vlieg J.E."/>
            <person name="Siezen R.J."/>
        </authorList>
    </citation>
    <scope>NUCLEOTIDE SEQUENCE [LARGE SCALE GENOMIC DNA]</scope>
    <source>
        <strain evidence="1 2">Lpl14</strain>
    </source>
</reference>
<dbReference type="Proteomes" id="UP000014285">
    <property type="component" value="Unassembled WGS sequence"/>
</dbReference>
<dbReference type="AlphaFoldDB" id="A0A829GZV4"/>
<proteinExistence type="predicted"/>
<evidence type="ECO:0008006" key="3">
    <source>
        <dbReference type="Google" id="ProtNLM"/>
    </source>
</evidence>
<gene>
    <name evidence="1" type="ORF">Lpl14_02736</name>
</gene>
<accession>A0A829GZV4</accession>
<comment type="caution">
    <text evidence="1">The sequence shown here is derived from an EMBL/GenBank/DDBJ whole genome shotgun (WGS) entry which is preliminary data.</text>
</comment>
<organism evidence="1 2">
    <name type="scientific">Lacticaseibacillus paracasei subsp. tolerans Lpl14</name>
    <dbReference type="NCBI Taxonomy" id="1256229"/>
    <lineage>
        <taxon>Bacteria</taxon>
        <taxon>Bacillati</taxon>
        <taxon>Bacillota</taxon>
        <taxon>Bacilli</taxon>
        <taxon>Lactobacillales</taxon>
        <taxon>Lactobacillaceae</taxon>
        <taxon>Lacticaseibacillus</taxon>
    </lineage>
</organism>